<evidence type="ECO:0000313" key="6">
    <source>
        <dbReference type="EMBL" id="MBY06643.1"/>
    </source>
</evidence>
<reference evidence="6" key="1">
    <citation type="submission" date="2018-03" db="EMBL/GenBank/DDBJ databases">
        <title>The relapsing fever spirochete Borrelia turicatae persists in the highly oxidative environment of its soft-bodied tick vector.</title>
        <authorList>
            <person name="Bourret T.J."/>
            <person name="Boyle W.K."/>
            <person name="Valenzuela J.G."/>
            <person name="Oliveira F."/>
            <person name="Lopez J.E."/>
        </authorList>
    </citation>
    <scope>NUCLEOTIDE SEQUENCE</scope>
    <source>
        <strain evidence="6">Kansas strain/isolate</strain>
        <tissue evidence="6">Salivary glands</tissue>
    </source>
</reference>
<dbReference type="PANTHER" id="PTHR19303">
    <property type="entry name" value="TRANSPOSON"/>
    <property type="match status" value="1"/>
</dbReference>
<dbReference type="AlphaFoldDB" id="A0A2R5LAU9"/>
<dbReference type="Pfam" id="PF04218">
    <property type="entry name" value="CENP-B_N"/>
    <property type="match status" value="1"/>
</dbReference>
<feature type="region of interest" description="Disordered" evidence="4">
    <location>
        <begin position="434"/>
        <end position="457"/>
    </location>
</feature>
<dbReference type="EMBL" id="GGLE01002517">
    <property type="protein sequence ID" value="MBY06643.1"/>
    <property type="molecule type" value="Transcribed_RNA"/>
</dbReference>
<dbReference type="InterPro" id="IPR006600">
    <property type="entry name" value="HTH_CenpB_DNA-bd_dom"/>
</dbReference>
<comment type="subcellular location">
    <subcellularLocation>
        <location evidence="1">Nucleus</location>
    </subcellularLocation>
</comment>
<evidence type="ECO:0000256" key="3">
    <source>
        <dbReference type="ARBA" id="ARBA00023242"/>
    </source>
</evidence>
<dbReference type="Gene3D" id="1.10.10.60">
    <property type="entry name" value="Homeodomain-like"/>
    <property type="match status" value="2"/>
</dbReference>
<dbReference type="Pfam" id="PF03184">
    <property type="entry name" value="DDE_1"/>
    <property type="match status" value="1"/>
</dbReference>
<feature type="domain" description="HTH CENPB-type" evidence="5">
    <location>
        <begin position="63"/>
        <end position="134"/>
    </location>
</feature>
<keyword evidence="2" id="KW-0238">DNA-binding</keyword>
<dbReference type="SMART" id="SM00674">
    <property type="entry name" value="CENPB"/>
    <property type="match status" value="1"/>
</dbReference>
<dbReference type="PANTHER" id="PTHR19303:SF73">
    <property type="entry name" value="PROTEIN PDC2"/>
    <property type="match status" value="1"/>
</dbReference>
<dbReference type="SUPFAM" id="SSF46689">
    <property type="entry name" value="Homeodomain-like"/>
    <property type="match status" value="2"/>
</dbReference>
<sequence length="457" mass="50672">MPKQSVKHRVLTVKEKLELIQAIERGVKKAALAREKGLPLTTVCTIWNSREKLWNSDAAANLKRCRLRGSSYADVEEALVLWLKKARSENLPVSGPLLVEKARTFALQLRHDDFVCSNGWLARFKARYNIVSKVVSGESAEANKDGAEAWENGQLRQILQDYDPEDIFNMDESALFFKLLPNRTLAFSGETCSGGKHSKDRISVAFAVNMTGNEKLPLLVIGKAAKPRCFKGGRLPSNVLYRNNGKAWMTAVLFEEYVRLLDRRFAAKNRRVVVVLDNASSHVDVANLTAIKLVFLAPNTTSLSQPLDQGVIRVVKQLYRKNLLRRMLLAMENGKTYSIDLLGAIHLLAFSWAQVESTTVQNCFRHAKFVCADNNSAAANTVEVEDSSCDDLLSEILERQGSAESVSFGAFRDVDNDVATSPGWSDADIIAAVAPTVPPEDSQADDDDTEEETKDVP</sequence>
<organism evidence="6">
    <name type="scientific">Ornithodoros turicata</name>
    <dbReference type="NCBI Taxonomy" id="34597"/>
    <lineage>
        <taxon>Eukaryota</taxon>
        <taxon>Metazoa</taxon>
        <taxon>Ecdysozoa</taxon>
        <taxon>Arthropoda</taxon>
        <taxon>Chelicerata</taxon>
        <taxon>Arachnida</taxon>
        <taxon>Acari</taxon>
        <taxon>Parasitiformes</taxon>
        <taxon>Ixodida</taxon>
        <taxon>Ixodoidea</taxon>
        <taxon>Argasidae</taxon>
        <taxon>Ornithodorinae</taxon>
        <taxon>Ornithodoros</taxon>
    </lineage>
</organism>
<dbReference type="PROSITE" id="PS51253">
    <property type="entry name" value="HTH_CENPB"/>
    <property type="match status" value="1"/>
</dbReference>
<name>A0A2R5LAU9_9ACAR</name>
<evidence type="ECO:0000256" key="1">
    <source>
        <dbReference type="ARBA" id="ARBA00004123"/>
    </source>
</evidence>
<accession>A0A2R5LAU9</accession>
<dbReference type="Pfam" id="PF03221">
    <property type="entry name" value="HTH_Tnp_Tc5"/>
    <property type="match status" value="1"/>
</dbReference>
<dbReference type="GO" id="GO:0005634">
    <property type="term" value="C:nucleus"/>
    <property type="evidence" value="ECO:0007669"/>
    <property type="project" value="UniProtKB-SubCell"/>
</dbReference>
<dbReference type="GO" id="GO:0003677">
    <property type="term" value="F:DNA binding"/>
    <property type="evidence" value="ECO:0007669"/>
    <property type="project" value="UniProtKB-KW"/>
</dbReference>
<keyword evidence="3" id="KW-0539">Nucleus</keyword>
<protein>
    <submittedName>
        <fullName evidence="6">Putative tick transposon</fullName>
    </submittedName>
</protein>
<dbReference type="InterPro" id="IPR007889">
    <property type="entry name" value="HTH_Psq"/>
</dbReference>
<dbReference type="InterPro" id="IPR009057">
    <property type="entry name" value="Homeodomain-like_sf"/>
</dbReference>
<evidence type="ECO:0000259" key="5">
    <source>
        <dbReference type="PROSITE" id="PS51253"/>
    </source>
</evidence>
<evidence type="ECO:0000256" key="4">
    <source>
        <dbReference type="SAM" id="MobiDB-lite"/>
    </source>
</evidence>
<proteinExistence type="predicted"/>
<feature type="compositionally biased region" description="Acidic residues" evidence="4">
    <location>
        <begin position="442"/>
        <end position="457"/>
    </location>
</feature>
<evidence type="ECO:0000256" key="2">
    <source>
        <dbReference type="ARBA" id="ARBA00023125"/>
    </source>
</evidence>
<dbReference type="InterPro" id="IPR050863">
    <property type="entry name" value="CenT-Element_Derived"/>
</dbReference>
<dbReference type="InterPro" id="IPR004875">
    <property type="entry name" value="DDE_SF_endonuclease_dom"/>
</dbReference>